<feature type="region of interest" description="Disordered" evidence="1">
    <location>
        <begin position="217"/>
        <end position="263"/>
    </location>
</feature>
<evidence type="ECO:0000256" key="1">
    <source>
        <dbReference type="SAM" id="MobiDB-lite"/>
    </source>
</evidence>
<proteinExistence type="predicted"/>
<dbReference type="OrthoDB" id="4827602at2"/>
<name>A0A1H5DSN0_9MICO</name>
<reference evidence="3" key="1">
    <citation type="submission" date="2016-10" db="EMBL/GenBank/DDBJ databases">
        <authorList>
            <person name="Varghese N."/>
            <person name="Submissions S."/>
        </authorList>
    </citation>
    <scope>NUCLEOTIDE SEQUENCE [LARGE SCALE GENOMIC DNA]</scope>
    <source>
        <strain evidence="3">DSM 21368</strain>
    </source>
</reference>
<dbReference type="EMBL" id="FNTX01000001">
    <property type="protein sequence ID" value="SED81905.1"/>
    <property type="molecule type" value="Genomic_DNA"/>
</dbReference>
<keyword evidence="3" id="KW-1185">Reference proteome</keyword>
<dbReference type="STRING" id="648782.SAMN04488554_0781"/>
<evidence type="ECO:0000313" key="3">
    <source>
        <dbReference type="Proteomes" id="UP000199220"/>
    </source>
</evidence>
<protein>
    <submittedName>
        <fullName evidence="2">Uncharacterized protein</fullName>
    </submittedName>
</protein>
<evidence type="ECO:0000313" key="2">
    <source>
        <dbReference type="EMBL" id="SED81905.1"/>
    </source>
</evidence>
<accession>A0A1H5DSN0</accession>
<sequence length="263" mass="28686">MSIIPPVAGPSDAGEPVRQSYSGLYLAAPRERVLEALAGLGFTGWVGPQEDRWVVAVAANPRGSVASNRRTIDAVTEESAAALDAVVLAVEVDREQRLRLLARRGAEELVRYDSDPPEEDGSQETEIVLDEFGEPMMTGFEEPDHDDMAETLLDLCETTDEVDDPEAITSPVTESADETLADILAEELGESTSESERLKAVLRRLSLPRWVVASASLPKRVPGGPDKNEFTYLGRGKQGASGRFAAAWTNRVRKKAKDPEQRR</sequence>
<dbReference type="Proteomes" id="UP000199220">
    <property type="component" value="Unassembled WGS sequence"/>
</dbReference>
<dbReference type="AlphaFoldDB" id="A0A1H5DSN0"/>
<dbReference type="RefSeq" id="WP_139177582.1">
    <property type="nucleotide sequence ID" value="NZ_FNTX01000001.1"/>
</dbReference>
<gene>
    <name evidence="2" type="ORF">SAMN04488554_0781</name>
</gene>
<organism evidence="2 3">
    <name type="scientific">Ruania alba</name>
    <dbReference type="NCBI Taxonomy" id="648782"/>
    <lineage>
        <taxon>Bacteria</taxon>
        <taxon>Bacillati</taxon>
        <taxon>Actinomycetota</taxon>
        <taxon>Actinomycetes</taxon>
        <taxon>Micrococcales</taxon>
        <taxon>Ruaniaceae</taxon>
        <taxon>Ruania</taxon>
    </lineage>
</organism>